<reference evidence="5 6" key="1">
    <citation type="submission" date="2022-11" db="EMBL/GenBank/DDBJ databases">
        <title>Minimal conservation of predation-associated metabolite biosynthetic gene clusters underscores biosynthetic potential of Myxococcota including descriptions for ten novel species: Archangium lansinium sp. nov., Myxococcus landrumus sp. nov., Nannocystis bai.</title>
        <authorList>
            <person name="Ahearne A."/>
            <person name="Stevens C."/>
            <person name="Dowd S."/>
        </authorList>
    </citation>
    <scope>NUCLEOTIDE SEQUENCE [LARGE SCALE GENOMIC DNA]</scope>
    <source>
        <strain evidence="5 6">BB15-2</strain>
    </source>
</reference>
<evidence type="ECO:0000259" key="4">
    <source>
        <dbReference type="PROSITE" id="PS01124"/>
    </source>
</evidence>
<dbReference type="Gene3D" id="1.10.10.60">
    <property type="entry name" value="Homeodomain-like"/>
    <property type="match status" value="2"/>
</dbReference>
<sequence>MTDVLTTLLRHVRIETTQFGRIELGAPWGARIGPRDTVDLHHVLDGVVWLEHGGVQQRIDRGDLLLLPHGTPHCLRSAPGAAVVAQSRIPTPALSVRRRLGGPGAVTVVLCASIALAGAGRALLLRALPEVVHLRADDREAVPGLARLLDGIRDEVRARRPGAPLFAARFAELLLLACVREALARREAGGDERIARALQALYRSPARRWTVAALARVAGMSRSGFAAAFHTDLGEAPLQHLRRWRIELAKEAMRARPTHALAEVAADIGYRSEAAFNVAFRREVGVSPGAWRSQQSRQRE</sequence>
<proteinExistence type="predicted"/>
<dbReference type="InterPro" id="IPR009057">
    <property type="entry name" value="Homeodomain-like_sf"/>
</dbReference>
<dbReference type="Proteomes" id="UP001221686">
    <property type="component" value="Unassembled WGS sequence"/>
</dbReference>
<dbReference type="PANTHER" id="PTHR46796:SF7">
    <property type="entry name" value="ARAC FAMILY TRANSCRIPTIONAL REGULATOR"/>
    <property type="match status" value="1"/>
</dbReference>
<evidence type="ECO:0000256" key="3">
    <source>
        <dbReference type="ARBA" id="ARBA00023163"/>
    </source>
</evidence>
<evidence type="ECO:0000313" key="6">
    <source>
        <dbReference type="Proteomes" id="UP001221686"/>
    </source>
</evidence>
<keyword evidence="6" id="KW-1185">Reference proteome</keyword>
<dbReference type="InterPro" id="IPR050204">
    <property type="entry name" value="AraC_XylS_family_regulators"/>
</dbReference>
<dbReference type="InterPro" id="IPR018062">
    <property type="entry name" value="HTH_AraC-typ_CS"/>
</dbReference>
<dbReference type="SUPFAM" id="SSF51182">
    <property type="entry name" value="RmlC-like cupins"/>
    <property type="match status" value="1"/>
</dbReference>
<evidence type="ECO:0000256" key="1">
    <source>
        <dbReference type="ARBA" id="ARBA00023015"/>
    </source>
</evidence>
<name>A0ABT5DZP0_9BACT</name>
<dbReference type="Pfam" id="PF12852">
    <property type="entry name" value="Cupin_6"/>
    <property type="match status" value="1"/>
</dbReference>
<dbReference type="PROSITE" id="PS00041">
    <property type="entry name" value="HTH_ARAC_FAMILY_1"/>
    <property type="match status" value="1"/>
</dbReference>
<keyword evidence="2" id="KW-0238">DNA-binding</keyword>
<keyword evidence="1" id="KW-0805">Transcription regulation</keyword>
<evidence type="ECO:0000256" key="2">
    <source>
        <dbReference type="ARBA" id="ARBA00023125"/>
    </source>
</evidence>
<dbReference type="PROSITE" id="PS01124">
    <property type="entry name" value="HTH_ARAC_FAMILY_2"/>
    <property type="match status" value="1"/>
</dbReference>
<dbReference type="EMBL" id="JAQNDL010000002">
    <property type="protein sequence ID" value="MDC0719096.1"/>
    <property type="molecule type" value="Genomic_DNA"/>
</dbReference>
<comment type="caution">
    <text evidence="5">The sequence shown here is derived from an EMBL/GenBank/DDBJ whole genome shotgun (WGS) entry which is preliminary data.</text>
</comment>
<dbReference type="InterPro" id="IPR011051">
    <property type="entry name" value="RmlC_Cupin_sf"/>
</dbReference>
<dbReference type="RefSeq" id="WP_272087607.1">
    <property type="nucleotide sequence ID" value="NZ_JAQNDL010000002.1"/>
</dbReference>
<keyword evidence="3" id="KW-0804">Transcription</keyword>
<dbReference type="Pfam" id="PF12833">
    <property type="entry name" value="HTH_18"/>
    <property type="match status" value="1"/>
</dbReference>
<dbReference type="InterPro" id="IPR018060">
    <property type="entry name" value="HTH_AraC"/>
</dbReference>
<dbReference type="InterPro" id="IPR032783">
    <property type="entry name" value="AraC_lig"/>
</dbReference>
<accession>A0ABT5DZP0</accession>
<dbReference type="PANTHER" id="PTHR46796">
    <property type="entry name" value="HTH-TYPE TRANSCRIPTIONAL ACTIVATOR RHAS-RELATED"/>
    <property type="match status" value="1"/>
</dbReference>
<organism evidence="5 6">
    <name type="scientific">Nannocystis bainbridge</name>
    <dbReference type="NCBI Taxonomy" id="2995303"/>
    <lineage>
        <taxon>Bacteria</taxon>
        <taxon>Pseudomonadati</taxon>
        <taxon>Myxococcota</taxon>
        <taxon>Polyangia</taxon>
        <taxon>Nannocystales</taxon>
        <taxon>Nannocystaceae</taxon>
        <taxon>Nannocystis</taxon>
    </lineage>
</organism>
<gene>
    <name evidence="5" type="ORF">POL25_19480</name>
</gene>
<feature type="domain" description="HTH araC/xylS-type" evidence="4">
    <location>
        <begin position="195"/>
        <end position="294"/>
    </location>
</feature>
<dbReference type="SMART" id="SM00342">
    <property type="entry name" value="HTH_ARAC"/>
    <property type="match status" value="1"/>
</dbReference>
<protein>
    <submittedName>
        <fullName evidence="5">AraC family transcriptional regulator</fullName>
    </submittedName>
</protein>
<evidence type="ECO:0000313" key="5">
    <source>
        <dbReference type="EMBL" id="MDC0719096.1"/>
    </source>
</evidence>
<dbReference type="SUPFAM" id="SSF46689">
    <property type="entry name" value="Homeodomain-like"/>
    <property type="match status" value="2"/>
</dbReference>